<feature type="transmembrane region" description="Helical" evidence="1">
    <location>
        <begin position="248"/>
        <end position="266"/>
    </location>
</feature>
<dbReference type="InterPro" id="IPR006477">
    <property type="entry name" value="Yir_bir_cir"/>
</dbReference>
<accession>V7PBA7</accession>
<proteinExistence type="predicted"/>
<evidence type="ECO:0000313" key="2">
    <source>
        <dbReference type="EMBL" id="ETB56689.1"/>
    </source>
</evidence>
<dbReference type="NCBIfam" id="TIGR01590">
    <property type="entry name" value="yir-bir-cir_Pla"/>
    <property type="match status" value="1"/>
</dbReference>
<keyword evidence="1" id="KW-0472">Membrane</keyword>
<dbReference type="Pfam" id="PF06022">
    <property type="entry name" value="Cir_Bir_Yir"/>
    <property type="match status" value="1"/>
</dbReference>
<dbReference type="EMBL" id="KI635815">
    <property type="protein sequence ID" value="ETB56689.1"/>
    <property type="molecule type" value="Genomic_DNA"/>
</dbReference>
<gene>
    <name evidence="2" type="ORF">YYC_05508</name>
</gene>
<keyword evidence="1" id="KW-0812">Transmembrane</keyword>
<sequence>MNKEVCKKFENVKTNFTYEPNNKNYKIKNDDDFKKYCTNNNCVTEIDKINAGCLYLFDAFFGNSSSFKDLANSNINIVDYIMLWLSYILSLKNNEYKNSLKYFYSASINSDEKYKKAIDYIQGNSNYKDLIVNKHDLTNDDIDSNIIANLYDAFNKLCDIYTEFNENSPNCDKCLTKANEFANKYEALNKDSNNTYGSSYNKILYTLSTDYNKLKDKCSNIPSITEIATNSYAQMSGYASSSSIANKLFIVLSIFGAIAIFLGISYKRKNKKYKEENESLIYYSKSSDYSMNSNNSDIF</sequence>
<name>V7PBA7_PLAYE</name>
<organism evidence="2 3">
    <name type="scientific">Plasmodium yoelii 17X</name>
    <dbReference type="NCBI Taxonomy" id="1323249"/>
    <lineage>
        <taxon>Eukaryota</taxon>
        <taxon>Sar</taxon>
        <taxon>Alveolata</taxon>
        <taxon>Apicomplexa</taxon>
        <taxon>Aconoidasida</taxon>
        <taxon>Haemosporida</taxon>
        <taxon>Plasmodiidae</taxon>
        <taxon>Plasmodium</taxon>
        <taxon>Plasmodium (Vinckeia)</taxon>
    </lineage>
</organism>
<dbReference type="AlphaFoldDB" id="V7PBA7"/>
<protein>
    <submittedName>
        <fullName evidence="2">Uncharacterized protein</fullName>
    </submittedName>
</protein>
<dbReference type="Proteomes" id="UP000018538">
    <property type="component" value="Unassembled WGS sequence"/>
</dbReference>
<keyword evidence="3" id="KW-1185">Reference proteome</keyword>
<keyword evidence="1" id="KW-1133">Transmembrane helix</keyword>
<evidence type="ECO:0000256" key="1">
    <source>
        <dbReference type="SAM" id="Phobius"/>
    </source>
</evidence>
<reference evidence="2 3" key="1">
    <citation type="submission" date="2013-11" db="EMBL/GenBank/DDBJ databases">
        <title>The Genome Sequence of Plasmodium yoelii 17X.</title>
        <authorList>
            <consortium name="The Broad Institute Genomics Platform"/>
            <consortium name="The Broad Institute Genome Sequencing Center for Infectious Disease"/>
            <person name="Neafsey D."/>
            <person name="Adams J."/>
            <person name="Walker B."/>
            <person name="Young S.K."/>
            <person name="Zeng Q."/>
            <person name="Gargeya S."/>
            <person name="Fitzgerald M."/>
            <person name="Haas B."/>
            <person name="Abouelleil A."/>
            <person name="Alvarado L."/>
            <person name="Chapman S.B."/>
            <person name="Gainer-Dewar J."/>
            <person name="Goldberg J."/>
            <person name="Griggs A."/>
            <person name="Gujja S."/>
            <person name="Hansen M."/>
            <person name="Howarth C."/>
            <person name="Imamovic A."/>
            <person name="Ireland A."/>
            <person name="Larimer J."/>
            <person name="McCowan C."/>
            <person name="Murphy C."/>
            <person name="Pearson M."/>
            <person name="Poon T.W."/>
            <person name="Priest M."/>
            <person name="Roberts A."/>
            <person name="Saif S."/>
            <person name="Shea T."/>
            <person name="Sykes S."/>
            <person name="Wortman J."/>
            <person name="Nusbaum C."/>
            <person name="Birren B."/>
        </authorList>
    </citation>
    <scope>NUCLEOTIDE SEQUENCE [LARGE SCALE GENOMIC DNA]</scope>
    <source>
        <strain evidence="2 3">17X</strain>
    </source>
</reference>
<evidence type="ECO:0000313" key="3">
    <source>
        <dbReference type="Proteomes" id="UP000018538"/>
    </source>
</evidence>